<protein>
    <recommendedName>
        <fullName evidence="3">Host attachment protein</fullName>
    </recommendedName>
</protein>
<dbReference type="AlphaFoldDB" id="A0A0F4Q048"/>
<dbReference type="eggNOG" id="COG5622">
    <property type="taxonomic scope" value="Bacteria"/>
</dbReference>
<name>A0A0F4Q048_9GAMM</name>
<dbReference type="PATRIC" id="fig|151081.8.peg.35"/>
<comment type="caution">
    <text evidence="1">The sequence shown here is derived from an EMBL/GenBank/DDBJ whole genome shotgun (WGS) entry which is preliminary data.</text>
</comment>
<dbReference type="OrthoDB" id="329419at2"/>
<evidence type="ECO:0008006" key="3">
    <source>
        <dbReference type="Google" id="ProtNLM"/>
    </source>
</evidence>
<organism evidence="1 2">
    <name type="scientific">Pseudoalteromonas ruthenica</name>
    <dbReference type="NCBI Taxonomy" id="151081"/>
    <lineage>
        <taxon>Bacteria</taxon>
        <taxon>Pseudomonadati</taxon>
        <taxon>Pseudomonadota</taxon>
        <taxon>Gammaproteobacteria</taxon>
        <taxon>Alteromonadales</taxon>
        <taxon>Pseudoalteromonadaceae</taxon>
        <taxon>Pseudoalteromonas</taxon>
    </lineage>
</organism>
<evidence type="ECO:0000313" key="2">
    <source>
        <dbReference type="Proteomes" id="UP000033664"/>
    </source>
</evidence>
<dbReference type="EMBL" id="JXXZ01000004">
    <property type="protein sequence ID" value="KJZ01262.1"/>
    <property type="molecule type" value="Genomic_DNA"/>
</dbReference>
<proteinExistence type="predicted"/>
<accession>A0A0F4Q048</accession>
<dbReference type="GeneID" id="58227925"/>
<dbReference type="InterPro" id="IPR041374">
    <property type="entry name" value="BaeRF_family12"/>
</dbReference>
<keyword evidence="2" id="KW-1185">Reference proteome</keyword>
<gene>
    <name evidence="1" type="ORF">TW72_05405</name>
</gene>
<dbReference type="Proteomes" id="UP000033664">
    <property type="component" value="Unassembled WGS sequence"/>
</dbReference>
<dbReference type="Pfam" id="PF18856">
    <property type="entry name" value="baeRF_family12"/>
    <property type="match status" value="1"/>
</dbReference>
<reference evidence="1 2" key="1">
    <citation type="journal article" date="2015" name="BMC Genomics">
        <title>Genome mining reveals unlocked bioactive potential of marine Gram-negative bacteria.</title>
        <authorList>
            <person name="Machado H."/>
            <person name="Sonnenschein E.C."/>
            <person name="Melchiorsen J."/>
            <person name="Gram L."/>
        </authorList>
    </citation>
    <scope>NUCLEOTIDE SEQUENCE [LARGE SCALE GENOMIC DNA]</scope>
    <source>
        <strain evidence="1 2">S3137</strain>
    </source>
</reference>
<dbReference type="RefSeq" id="WP_045978080.1">
    <property type="nucleotide sequence ID" value="NZ_JXXY01000001.1"/>
</dbReference>
<sequence length="147" mass="16627">MIGRSYVVVANHSEAQIFALRNHSTELELQAHWSNPFARSDEQDIYTDRAGRQSAPAKQVQGVDAMSRKDAVDIEAQRFAADIAKWLDDKRKNDKVYRIELIAESGFLGKLRGEFNKHTTELIDKTLAKDVIGASEGQILDYLKKVH</sequence>
<evidence type="ECO:0000313" key="1">
    <source>
        <dbReference type="EMBL" id="KJZ01262.1"/>
    </source>
</evidence>